<evidence type="ECO:0000256" key="2">
    <source>
        <dbReference type="ARBA" id="ARBA00022475"/>
    </source>
</evidence>
<feature type="transmembrane region" description="Helical" evidence="8">
    <location>
        <begin position="294"/>
        <end position="311"/>
    </location>
</feature>
<evidence type="ECO:0000256" key="5">
    <source>
        <dbReference type="ARBA" id="ARBA00022989"/>
    </source>
</evidence>
<dbReference type="GO" id="GO:0016758">
    <property type="term" value="F:hexosyltransferase activity"/>
    <property type="evidence" value="ECO:0007669"/>
    <property type="project" value="InterPro"/>
</dbReference>
<feature type="transmembrane region" description="Helical" evidence="8">
    <location>
        <begin position="207"/>
        <end position="233"/>
    </location>
</feature>
<reference evidence="10" key="1">
    <citation type="submission" date="2008-04" db="EMBL/GenBank/DDBJ databases">
        <title>Complete sequence of chromosome 2 of Burkholderia ambifaria MC40-6.</title>
        <authorList>
            <person name="Copeland A."/>
            <person name="Lucas S."/>
            <person name="Lapidus A."/>
            <person name="Glavina del Rio T."/>
            <person name="Dalin E."/>
            <person name="Tice H."/>
            <person name="Pitluck S."/>
            <person name="Chain P."/>
            <person name="Malfatti S."/>
            <person name="Shin M."/>
            <person name="Vergez L."/>
            <person name="Lang D."/>
            <person name="Schmutz J."/>
            <person name="Larimer F."/>
            <person name="Land M."/>
            <person name="Hauser L."/>
            <person name="Kyrpides N."/>
            <person name="Lykidis A."/>
            <person name="Ramette A."/>
            <person name="Konstantinidis K."/>
            <person name="Tiedje J."/>
            <person name="Richardson P."/>
        </authorList>
    </citation>
    <scope>NUCLEOTIDE SEQUENCE [LARGE SCALE GENOMIC DNA]</scope>
    <source>
        <strain evidence="10">MC40-6</strain>
    </source>
</reference>
<keyword evidence="6 8" id="KW-0472">Membrane</keyword>
<evidence type="ECO:0000256" key="3">
    <source>
        <dbReference type="ARBA" id="ARBA00022679"/>
    </source>
</evidence>
<feature type="transmembrane region" description="Helical" evidence="8">
    <location>
        <begin position="134"/>
        <end position="165"/>
    </location>
</feature>
<dbReference type="AlphaFoldDB" id="B1YWW2"/>
<evidence type="ECO:0000256" key="8">
    <source>
        <dbReference type="SAM" id="Phobius"/>
    </source>
</evidence>
<dbReference type="EMBL" id="CP001026">
    <property type="protein sequence ID" value="ACB66824.1"/>
    <property type="molecule type" value="Genomic_DNA"/>
</dbReference>
<feature type="transmembrane region" description="Helical" evidence="8">
    <location>
        <begin position="267"/>
        <end position="287"/>
    </location>
</feature>
<sequence length="390" mass="42065">MVDARRVATYAAAALVLQLLFLVVWAVRYYGLHDRSAPMVGSDFAIFWATARVALEHGPTAIFSPQWIQPIEAALRPFDNFAPWPYPPTFLLVVIPFGLLPFVPALVLFGVLAIVCYAAVVARLTRPLDGQWRMVVAAFPGFIGAALSMQNAFLTVTAAAAALLLLRSRPVIAGACIAILVVKPQYGVLFPLALICGRHWKALVSACLFNAAIVATSVAVFGLQAWTAFLAFLPAFNRGVVEHGETLWRGMPSLVGGARAAGLSVQLAYGVQMCVAVAAAAAVVYVWTRRAARFELRAAALAAATLLVQPYYMYYDLLWLVLPLTFLLLDCRNVRPNRLESVVLALAWIAPAQAFAAVIAGTMWPVAAAVLMAVLAMVVRRASDSTRLRA</sequence>
<feature type="transmembrane region" description="Helical" evidence="8">
    <location>
        <begin position="366"/>
        <end position="383"/>
    </location>
</feature>
<name>B1YWW2_BURA4</name>
<keyword evidence="4 8" id="KW-0812">Transmembrane</keyword>
<feature type="transmembrane region" description="Helical" evidence="8">
    <location>
        <begin position="171"/>
        <end position="195"/>
    </location>
</feature>
<dbReference type="HOGENOM" id="CLU_037296_1_0_4"/>
<evidence type="ECO:0000313" key="10">
    <source>
        <dbReference type="Proteomes" id="UP000001680"/>
    </source>
</evidence>
<protein>
    <recommendedName>
        <fullName evidence="11">DUF2029 domain-containing protein</fullName>
    </recommendedName>
</protein>
<evidence type="ECO:0000256" key="1">
    <source>
        <dbReference type="ARBA" id="ARBA00004651"/>
    </source>
</evidence>
<keyword evidence="5 8" id="KW-1133">Transmembrane helix</keyword>
<accession>B1YWW2</accession>
<dbReference type="Proteomes" id="UP000001680">
    <property type="component" value="Chromosome 2"/>
</dbReference>
<dbReference type="GO" id="GO:0005886">
    <property type="term" value="C:plasma membrane"/>
    <property type="evidence" value="ECO:0007669"/>
    <property type="project" value="UniProtKB-SubCell"/>
</dbReference>
<feature type="transmembrane region" description="Helical" evidence="8">
    <location>
        <begin position="89"/>
        <end position="122"/>
    </location>
</feature>
<keyword evidence="3" id="KW-0808">Transferase</keyword>
<keyword evidence="2" id="KW-1003">Cell membrane</keyword>
<proteinExistence type="inferred from homology"/>
<organism evidence="9 10">
    <name type="scientific">Burkholderia ambifaria (strain MC40-6)</name>
    <dbReference type="NCBI Taxonomy" id="398577"/>
    <lineage>
        <taxon>Bacteria</taxon>
        <taxon>Pseudomonadati</taxon>
        <taxon>Pseudomonadota</taxon>
        <taxon>Betaproteobacteria</taxon>
        <taxon>Burkholderiales</taxon>
        <taxon>Burkholderiaceae</taxon>
        <taxon>Burkholderia</taxon>
        <taxon>Burkholderia cepacia complex</taxon>
    </lineage>
</organism>
<evidence type="ECO:0000313" key="9">
    <source>
        <dbReference type="EMBL" id="ACB66824.1"/>
    </source>
</evidence>
<dbReference type="Pfam" id="PF09594">
    <property type="entry name" value="GT87"/>
    <property type="match status" value="1"/>
</dbReference>
<comment type="subcellular location">
    <subcellularLocation>
        <location evidence="1">Cell membrane</location>
        <topology evidence="1">Multi-pass membrane protein</topology>
    </subcellularLocation>
</comment>
<dbReference type="KEGG" id="bac:BamMC406_4366"/>
<dbReference type="InterPro" id="IPR018584">
    <property type="entry name" value="GT87"/>
</dbReference>
<evidence type="ECO:0008006" key="11">
    <source>
        <dbReference type="Google" id="ProtNLM"/>
    </source>
</evidence>
<evidence type="ECO:0000256" key="4">
    <source>
        <dbReference type="ARBA" id="ARBA00022692"/>
    </source>
</evidence>
<evidence type="ECO:0000256" key="7">
    <source>
        <dbReference type="ARBA" id="ARBA00024033"/>
    </source>
</evidence>
<comment type="similarity">
    <text evidence="7">Belongs to the glycosyltransferase 87 family.</text>
</comment>
<gene>
    <name evidence="9" type="ordered locus">BamMC406_4366</name>
</gene>
<evidence type="ECO:0000256" key="6">
    <source>
        <dbReference type="ARBA" id="ARBA00023136"/>
    </source>
</evidence>